<protein>
    <submittedName>
        <fullName evidence="5">Tetratricopeptide repeat protein</fullName>
    </submittedName>
</protein>
<evidence type="ECO:0000256" key="1">
    <source>
        <dbReference type="ARBA" id="ARBA00022737"/>
    </source>
</evidence>
<keyword evidence="2 3" id="KW-0802">TPR repeat</keyword>
<keyword evidence="1" id="KW-0677">Repeat</keyword>
<dbReference type="RefSeq" id="WP_252660965.1">
    <property type="nucleotide sequence ID" value="NZ_CP098611.1"/>
</dbReference>
<feature type="repeat" description="TPR" evidence="3">
    <location>
        <begin position="238"/>
        <end position="271"/>
    </location>
</feature>
<dbReference type="Pfam" id="PF13432">
    <property type="entry name" value="TPR_16"/>
    <property type="match status" value="2"/>
</dbReference>
<gene>
    <name evidence="5" type="ORF">NEA10_13015</name>
</gene>
<feature type="repeat" description="TPR" evidence="3">
    <location>
        <begin position="405"/>
        <end position="438"/>
    </location>
</feature>
<evidence type="ECO:0000313" key="5">
    <source>
        <dbReference type="EMBL" id="USR89786.1"/>
    </source>
</evidence>
<dbReference type="Proteomes" id="UP001056708">
    <property type="component" value="Chromosome"/>
</dbReference>
<dbReference type="SMART" id="SM00028">
    <property type="entry name" value="TPR"/>
    <property type="match status" value="10"/>
</dbReference>
<dbReference type="PROSITE" id="PS50005">
    <property type="entry name" value="TPR"/>
    <property type="match status" value="6"/>
</dbReference>
<accession>A0ABY5AN56</accession>
<dbReference type="InterPro" id="IPR051685">
    <property type="entry name" value="Ycf3/AcsC/BcsC/TPR_MFPF"/>
</dbReference>
<feature type="repeat" description="TPR" evidence="3">
    <location>
        <begin position="204"/>
        <end position="237"/>
    </location>
</feature>
<dbReference type="PANTHER" id="PTHR44943:SF4">
    <property type="entry name" value="TPR REPEAT-CONTAINING PROTEIN MJ0798"/>
    <property type="match status" value="1"/>
</dbReference>
<feature type="repeat" description="TPR" evidence="3">
    <location>
        <begin position="170"/>
        <end position="203"/>
    </location>
</feature>
<proteinExistence type="predicted"/>
<feature type="repeat" description="TPR" evidence="3">
    <location>
        <begin position="341"/>
        <end position="374"/>
    </location>
</feature>
<dbReference type="PANTHER" id="PTHR44943">
    <property type="entry name" value="CELLULOSE SYNTHASE OPERON PROTEIN C"/>
    <property type="match status" value="1"/>
</dbReference>
<dbReference type="Pfam" id="PF13414">
    <property type="entry name" value="TPR_11"/>
    <property type="match status" value="1"/>
</dbReference>
<dbReference type="EMBL" id="CP098611">
    <property type="protein sequence ID" value="USR89786.1"/>
    <property type="molecule type" value="Genomic_DNA"/>
</dbReference>
<organism evidence="5 6">
    <name type="scientific">Phormidium yuhuli AB48</name>
    <dbReference type="NCBI Taxonomy" id="2940671"/>
    <lineage>
        <taxon>Bacteria</taxon>
        <taxon>Bacillati</taxon>
        <taxon>Cyanobacteriota</taxon>
        <taxon>Cyanophyceae</taxon>
        <taxon>Oscillatoriophycideae</taxon>
        <taxon>Oscillatoriales</taxon>
        <taxon>Oscillatoriaceae</taxon>
        <taxon>Phormidium</taxon>
        <taxon>Phormidium yuhuli</taxon>
    </lineage>
</organism>
<dbReference type="SUPFAM" id="SSF48452">
    <property type="entry name" value="TPR-like"/>
    <property type="match status" value="1"/>
</dbReference>
<reference evidence="5" key="1">
    <citation type="submission" date="2022-06" db="EMBL/GenBank/DDBJ databases">
        <title>Genome sequence of Phormidium yuhuli AB48 isolated from an industrial photobioreactor environment.</title>
        <authorList>
            <person name="Qiu Y."/>
            <person name="Noonan A.J.C."/>
            <person name="Dofher K."/>
            <person name="Koch M."/>
            <person name="Kieft B."/>
            <person name="Lin X."/>
            <person name="Ziels R.M."/>
            <person name="Hallam S.J."/>
        </authorList>
    </citation>
    <scope>NUCLEOTIDE SEQUENCE</scope>
    <source>
        <strain evidence="5">AB48</strain>
    </source>
</reference>
<feature type="region of interest" description="Disordered" evidence="4">
    <location>
        <begin position="372"/>
        <end position="399"/>
    </location>
</feature>
<dbReference type="Pfam" id="PF00515">
    <property type="entry name" value="TPR_1"/>
    <property type="match status" value="1"/>
</dbReference>
<dbReference type="SUPFAM" id="SSF48439">
    <property type="entry name" value="Protein prenylyltransferase"/>
    <property type="match status" value="1"/>
</dbReference>
<evidence type="ECO:0000256" key="4">
    <source>
        <dbReference type="SAM" id="MobiDB-lite"/>
    </source>
</evidence>
<feature type="repeat" description="TPR" evidence="3">
    <location>
        <begin position="307"/>
        <end position="340"/>
    </location>
</feature>
<feature type="compositionally biased region" description="Low complexity" evidence="4">
    <location>
        <begin position="128"/>
        <end position="155"/>
    </location>
</feature>
<evidence type="ECO:0000256" key="2">
    <source>
        <dbReference type="ARBA" id="ARBA00022803"/>
    </source>
</evidence>
<dbReference type="InterPro" id="IPR019734">
    <property type="entry name" value="TPR_rpt"/>
</dbReference>
<dbReference type="InterPro" id="IPR011990">
    <property type="entry name" value="TPR-like_helical_dom_sf"/>
</dbReference>
<evidence type="ECO:0000256" key="3">
    <source>
        <dbReference type="PROSITE-ProRule" id="PRU00339"/>
    </source>
</evidence>
<dbReference type="PROSITE" id="PS50293">
    <property type="entry name" value="TPR_REGION"/>
    <property type="match status" value="2"/>
</dbReference>
<name>A0ABY5AN56_9CYAN</name>
<evidence type="ECO:0000313" key="6">
    <source>
        <dbReference type="Proteomes" id="UP001056708"/>
    </source>
</evidence>
<dbReference type="Gene3D" id="1.25.40.10">
    <property type="entry name" value="Tetratricopeptide repeat domain"/>
    <property type="match status" value="4"/>
</dbReference>
<keyword evidence="6" id="KW-1185">Reference proteome</keyword>
<sequence>MLRRIVQGIINFFRGLFGKTASQEPAEPSRSPLSDSECEYYFLQLLDGVHQGWTGVKVERFFQVLGDRASDDHWIAWLHRFDQARQLDGRPQGELGQRLVALSQVSSRHLATVAGEIGRKLCDQAGVSTSTPTSAPTPTHDSAPPSDPHSSQSQPEPGLSTPTEEHQAQAQRWMERALEQLNQENNEAALLGFDRVLDLDPQNLRALIYRGDALAELKRFREALLAYEQAVQLDANSAEAWSHLGDLQHEMKRPQAALESWDKALAINPDDIQTWIHRGVALGLQLQRWDDALATWDKALELDRHDSDIWFRRGVALASLERWQEAIDSWDRALELNPYFRDAWINKGVALQKLGRYEEAIEANNRALGLEQGKQPKAASGDLKASVLEPDPNRPRDSATDAQTLEELYRQAQDQAQTQNYHAALRFLERAIALNPNDARLWRERSLNYQALEQFEEVLSACDRLLDLDAEDLQAYRLRAQTLQQLHRWEDANSTWDTILEHQPDDRQAWMNKGIVLQKLGRYAEAIEANKRAI</sequence>
<feature type="region of interest" description="Disordered" evidence="4">
    <location>
        <begin position="126"/>
        <end position="171"/>
    </location>
</feature>